<keyword evidence="1" id="KW-0472">Membrane</keyword>
<reference evidence="2 3" key="1">
    <citation type="journal article" date="2018" name="Sci. Data">
        <title>The draft genome sequence of cork oak.</title>
        <authorList>
            <person name="Ramos A.M."/>
            <person name="Usie A."/>
            <person name="Barbosa P."/>
            <person name="Barros P.M."/>
            <person name="Capote T."/>
            <person name="Chaves I."/>
            <person name="Simoes F."/>
            <person name="Abreu I."/>
            <person name="Carrasquinho I."/>
            <person name="Faro C."/>
            <person name="Guimaraes J.B."/>
            <person name="Mendonca D."/>
            <person name="Nobrega F."/>
            <person name="Rodrigues L."/>
            <person name="Saibo N.J.M."/>
            <person name="Varela M.C."/>
            <person name="Egas C."/>
            <person name="Matos J."/>
            <person name="Miguel C.M."/>
            <person name="Oliveira M.M."/>
            <person name="Ricardo C.P."/>
            <person name="Goncalves S."/>
        </authorList>
    </citation>
    <scope>NUCLEOTIDE SEQUENCE [LARGE SCALE GENOMIC DNA]</scope>
    <source>
        <strain evidence="3">cv. HL8</strain>
    </source>
</reference>
<accession>A0AAW0IGS0</accession>
<dbReference type="Proteomes" id="UP000237347">
    <property type="component" value="Unassembled WGS sequence"/>
</dbReference>
<sequence>MQFGRKLGLPQNMKCSGVKGNVLMGSHSHRKLSHQIDYSTSPYPSSMQFNMSPFPLQMLPGKKILNWINHQSIESSISFWVGLEFPTIIVCVAFHLTPLKDSYANNDKYGSIRDDKLIGLVISTFLRIVREFGDMQGNSEIGKGIRSISVIICGLIIMLRFHVKSNIGQVEMENMRL</sequence>
<dbReference type="EMBL" id="PKMF04001275">
    <property type="protein sequence ID" value="KAK7813313.1"/>
    <property type="molecule type" value="Genomic_DNA"/>
</dbReference>
<evidence type="ECO:0000256" key="1">
    <source>
        <dbReference type="SAM" id="Phobius"/>
    </source>
</evidence>
<comment type="caution">
    <text evidence="2">The sequence shown here is derived from an EMBL/GenBank/DDBJ whole genome shotgun (WGS) entry which is preliminary data.</text>
</comment>
<proteinExistence type="predicted"/>
<keyword evidence="1" id="KW-0812">Transmembrane</keyword>
<feature type="transmembrane region" description="Helical" evidence="1">
    <location>
        <begin position="145"/>
        <end position="163"/>
    </location>
</feature>
<protein>
    <submittedName>
        <fullName evidence="2">Uncharacterized protein</fullName>
    </submittedName>
</protein>
<gene>
    <name evidence="2" type="ORF">CFP56_005486</name>
</gene>
<keyword evidence="1" id="KW-1133">Transmembrane helix</keyword>
<name>A0AAW0IGS0_QUESU</name>
<organism evidence="2 3">
    <name type="scientific">Quercus suber</name>
    <name type="common">Cork oak</name>
    <dbReference type="NCBI Taxonomy" id="58331"/>
    <lineage>
        <taxon>Eukaryota</taxon>
        <taxon>Viridiplantae</taxon>
        <taxon>Streptophyta</taxon>
        <taxon>Embryophyta</taxon>
        <taxon>Tracheophyta</taxon>
        <taxon>Spermatophyta</taxon>
        <taxon>Magnoliopsida</taxon>
        <taxon>eudicotyledons</taxon>
        <taxon>Gunneridae</taxon>
        <taxon>Pentapetalae</taxon>
        <taxon>rosids</taxon>
        <taxon>fabids</taxon>
        <taxon>Fagales</taxon>
        <taxon>Fagaceae</taxon>
        <taxon>Quercus</taxon>
    </lineage>
</organism>
<feature type="transmembrane region" description="Helical" evidence="1">
    <location>
        <begin position="77"/>
        <end position="97"/>
    </location>
</feature>
<dbReference type="AlphaFoldDB" id="A0AAW0IGS0"/>
<keyword evidence="3" id="KW-1185">Reference proteome</keyword>
<evidence type="ECO:0000313" key="2">
    <source>
        <dbReference type="EMBL" id="KAK7813313.1"/>
    </source>
</evidence>
<evidence type="ECO:0000313" key="3">
    <source>
        <dbReference type="Proteomes" id="UP000237347"/>
    </source>
</evidence>